<keyword evidence="4" id="KW-0472">Membrane</keyword>
<gene>
    <name evidence="5" type="ORF">Ae201684_016467</name>
</gene>
<feature type="transmembrane region" description="Helical" evidence="4">
    <location>
        <begin position="12"/>
        <end position="30"/>
    </location>
</feature>
<keyword evidence="6" id="KW-1185">Reference proteome</keyword>
<feature type="repeat" description="ANK" evidence="3">
    <location>
        <begin position="263"/>
        <end position="303"/>
    </location>
</feature>
<proteinExistence type="predicted"/>
<dbReference type="PROSITE" id="PS50088">
    <property type="entry name" value="ANK_REPEAT"/>
    <property type="match status" value="2"/>
</dbReference>
<evidence type="ECO:0000256" key="3">
    <source>
        <dbReference type="PROSITE-ProRule" id="PRU00023"/>
    </source>
</evidence>
<dbReference type="InterPro" id="IPR050776">
    <property type="entry name" value="Ank_Repeat/CDKN_Inhibitor"/>
</dbReference>
<protein>
    <submittedName>
        <fullName evidence="5">Uncharacterized protein</fullName>
    </submittedName>
</protein>
<evidence type="ECO:0000313" key="6">
    <source>
        <dbReference type="Proteomes" id="UP000481153"/>
    </source>
</evidence>
<dbReference type="InterPro" id="IPR002110">
    <property type="entry name" value="Ankyrin_rpt"/>
</dbReference>
<evidence type="ECO:0000256" key="2">
    <source>
        <dbReference type="ARBA" id="ARBA00023043"/>
    </source>
</evidence>
<evidence type="ECO:0000256" key="4">
    <source>
        <dbReference type="SAM" id="Phobius"/>
    </source>
</evidence>
<accession>A0A6G0WF70</accession>
<evidence type="ECO:0000256" key="1">
    <source>
        <dbReference type="ARBA" id="ARBA00022737"/>
    </source>
</evidence>
<dbReference type="Pfam" id="PF12796">
    <property type="entry name" value="Ank_2"/>
    <property type="match status" value="1"/>
</dbReference>
<dbReference type="AlphaFoldDB" id="A0A6G0WF70"/>
<keyword evidence="4" id="KW-0812">Transmembrane</keyword>
<dbReference type="EMBL" id="VJMJ01000253">
    <property type="protein sequence ID" value="KAF0725070.1"/>
    <property type="molecule type" value="Genomic_DNA"/>
</dbReference>
<dbReference type="PANTHER" id="PTHR24201:SF15">
    <property type="entry name" value="ANKYRIN REPEAT DOMAIN-CONTAINING PROTEIN 66"/>
    <property type="match status" value="1"/>
</dbReference>
<keyword evidence="1" id="KW-0677">Repeat</keyword>
<evidence type="ECO:0000313" key="5">
    <source>
        <dbReference type="EMBL" id="KAF0725070.1"/>
    </source>
</evidence>
<name>A0A6G0WF70_9STRA</name>
<keyword evidence="4" id="KW-1133">Transmembrane helix</keyword>
<dbReference type="SUPFAM" id="SSF48403">
    <property type="entry name" value="Ankyrin repeat"/>
    <property type="match status" value="1"/>
</dbReference>
<reference evidence="5 6" key="1">
    <citation type="submission" date="2019-07" db="EMBL/GenBank/DDBJ databases">
        <title>Genomics analysis of Aphanomyces spp. identifies a new class of oomycete effector associated with host adaptation.</title>
        <authorList>
            <person name="Gaulin E."/>
        </authorList>
    </citation>
    <scope>NUCLEOTIDE SEQUENCE [LARGE SCALE GENOMIC DNA]</scope>
    <source>
        <strain evidence="5 6">ATCC 201684</strain>
    </source>
</reference>
<comment type="caution">
    <text evidence="5">The sequence shown here is derived from an EMBL/GenBank/DDBJ whole genome shotgun (WGS) entry which is preliminary data.</text>
</comment>
<dbReference type="PROSITE" id="PS50297">
    <property type="entry name" value="ANK_REP_REGION"/>
    <property type="match status" value="1"/>
</dbReference>
<dbReference type="Gene3D" id="1.25.40.20">
    <property type="entry name" value="Ankyrin repeat-containing domain"/>
    <property type="match status" value="1"/>
</dbReference>
<dbReference type="Proteomes" id="UP000481153">
    <property type="component" value="Unassembled WGS sequence"/>
</dbReference>
<feature type="repeat" description="ANK" evidence="3">
    <location>
        <begin position="230"/>
        <end position="262"/>
    </location>
</feature>
<dbReference type="PANTHER" id="PTHR24201">
    <property type="entry name" value="ANK_REP_REGION DOMAIN-CONTAINING PROTEIN"/>
    <property type="match status" value="1"/>
</dbReference>
<dbReference type="InterPro" id="IPR036770">
    <property type="entry name" value="Ankyrin_rpt-contain_sf"/>
</dbReference>
<keyword evidence="2 3" id="KW-0040">ANK repeat</keyword>
<dbReference type="SMART" id="SM00248">
    <property type="entry name" value="ANK"/>
    <property type="match status" value="2"/>
</dbReference>
<organism evidence="5 6">
    <name type="scientific">Aphanomyces euteiches</name>
    <dbReference type="NCBI Taxonomy" id="100861"/>
    <lineage>
        <taxon>Eukaryota</taxon>
        <taxon>Sar</taxon>
        <taxon>Stramenopiles</taxon>
        <taxon>Oomycota</taxon>
        <taxon>Saprolegniomycetes</taxon>
        <taxon>Saprolegniales</taxon>
        <taxon>Verrucalvaceae</taxon>
        <taxon>Aphanomyces</taxon>
    </lineage>
</organism>
<feature type="transmembrane region" description="Helical" evidence="4">
    <location>
        <begin position="50"/>
        <end position="71"/>
    </location>
</feature>
<sequence>MFKLLLHHYSKMGVLLVIAAVVWEYPRIMLFQYLLGMLNDSIQRNAQPRWLTIFHTTVLVAVVAVVAKDITATDYQVHSKWKYALATPMTLCGGLVRILGVPVYSLVVAVWEAVVVLQGFPLDEAQYNRLHNAYVQELRSRQHVPPHLAANIMFSPKTQGPQVETILSYARFSGKIVLALFFCFVYGLATFCNAPGQDGEHLRDAARNCDVDSARRALSRGTDPNSKGQDKGTALHICGQQALPEMARLLLEAGADPNMRDSLGFSPLHWAVQLRREEPCVDKRLEMIRVLLEYGSNPTLEDYRGNTPLSIASRTENARAGQVIEMFTHYSPHRARMKSRKPGENAAECSRMHEAPCNRERLKLYWTRFDQPTGKHVSYHTRAGQTMEGRGTTRAARLVLVARRLLLFTQFEVLGTLDWQLLLGLAFLAFHTQGNLLGGLSLLVEDGLGLTTETLLLAVVTASTLRVLGGLTSLVLGHLVRGVLAALLTRAKRTAFFRDVHHCLHHTRHELCLFICLSAAFSHA</sequence>
<dbReference type="VEuPathDB" id="FungiDB:AeMF1_003471"/>
<feature type="transmembrane region" description="Helical" evidence="4">
    <location>
        <begin position="83"/>
        <end position="111"/>
    </location>
</feature>